<comment type="caution">
    <text evidence="1">The sequence shown here is derived from an EMBL/GenBank/DDBJ whole genome shotgun (WGS) entry which is preliminary data.</text>
</comment>
<organism evidence="1">
    <name type="scientific">Cladocopium goreaui</name>
    <dbReference type="NCBI Taxonomy" id="2562237"/>
    <lineage>
        <taxon>Eukaryota</taxon>
        <taxon>Sar</taxon>
        <taxon>Alveolata</taxon>
        <taxon>Dinophyceae</taxon>
        <taxon>Suessiales</taxon>
        <taxon>Symbiodiniaceae</taxon>
        <taxon>Cladocopium</taxon>
    </lineage>
</organism>
<protein>
    <submittedName>
        <fullName evidence="1">Uncharacterized protein</fullName>
    </submittedName>
</protein>
<evidence type="ECO:0000313" key="3">
    <source>
        <dbReference type="Proteomes" id="UP001152797"/>
    </source>
</evidence>
<keyword evidence="3" id="KW-1185">Reference proteome</keyword>
<dbReference type="Proteomes" id="UP001152797">
    <property type="component" value="Unassembled WGS sequence"/>
</dbReference>
<accession>A0A9P1FZZ6</accession>
<sequence length="487" mass="54163">HLEWSSHLERVLHGHRRDELLQACEGRLAEFDLHGHCHSTPDTLWHIINTAVVDAAQGIRLVSCLDPCGAAYYKILQALMETVPSLQPQTLCALDSVARLEDRQLWEQRYREALVRVSDGRAEADFRPPSGTMQGDGPSAELFLEPYHLQLDKWAQAEQDLSLSSFADDVSRISLGTTPEDLRLSLEAANAGLDRYLWDIDLVQNVDKQEHVVFFGGKNSAEYLRREGAVVLAAMFIPRLKLQLTCVARFAKSFSMTCICCWTVWPVMSTFPGPKQKTGKNSIVCPFLSPTALTPWARTGADDGKSAKRQAAGSEKFLMKGIQVLTKLALKNAMDVSRLQAASLMTVQLPKDNPMIQGMLTATRAFNDEQEKAKSSNTSPPEGQPHCHAWIALLEELNKNASEQDKEILQQHVLQSCGNPSLVACCVHVCRVKKCFDQSKMKICIAASESVKPVLQVFESHVRNQGGKTLHGQAPKGVVWNVMRKHF</sequence>
<dbReference type="OrthoDB" id="473040at2759"/>
<reference evidence="2" key="2">
    <citation type="submission" date="2024-04" db="EMBL/GenBank/DDBJ databases">
        <authorList>
            <person name="Chen Y."/>
            <person name="Shah S."/>
            <person name="Dougan E. K."/>
            <person name="Thang M."/>
            <person name="Chan C."/>
        </authorList>
    </citation>
    <scope>NUCLEOTIDE SEQUENCE [LARGE SCALE GENOMIC DNA]</scope>
</reference>
<evidence type="ECO:0000313" key="1">
    <source>
        <dbReference type="EMBL" id="CAI3992422.1"/>
    </source>
</evidence>
<dbReference type="EMBL" id="CAMXCT030001712">
    <property type="protein sequence ID" value="CAL4779734.1"/>
    <property type="molecule type" value="Genomic_DNA"/>
</dbReference>
<evidence type="ECO:0000313" key="2">
    <source>
        <dbReference type="EMBL" id="CAL1145797.1"/>
    </source>
</evidence>
<feature type="non-terminal residue" evidence="1">
    <location>
        <position position="1"/>
    </location>
</feature>
<proteinExistence type="predicted"/>
<gene>
    <name evidence="1" type="ORF">C1SCF055_LOCUS19256</name>
</gene>
<name>A0A9P1FZZ6_9DINO</name>
<dbReference type="EMBL" id="CAMXCT010001712">
    <property type="protein sequence ID" value="CAI3992422.1"/>
    <property type="molecule type" value="Genomic_DNA"/>
</dbReference>
<reference evidence="1" key="1">
    <citation type="submission" date="2022-10" db="EMBL/GenBank/DDBJ databases">
        <authorList>
            <person name="Chen Y."/>
            <person name="Dougan E. K."/>
            <person name="Chan C."/>
            <person name="Rhodes N."/>
            <person name="Thang M."/>
        </authorList>
    </citation>
    <scope>NUCLEOTIDE SEQUENCE</scope>
</reference>
<dbReference type="AlphaFoldDB" id="A0A9P1FZZ6"/>
<dbReference type="EMBL" id="CAMXCT020001712">
    <property type="protein sequence ID" value="CAL1145797.1"/>
    <property type="molecule type" value="Genomic_DNA"/>
</dbReference>